<dbReference type="PANTHER" id="PTHR16026:SF0">
    <property type="entry name" value="CARTILAGE ACIDIC PROTEIN 1"/>
    <property type="match status" value="1"/>
</dbReference>
<dbReference type="Gene3D" id="2.130.10.130">
    <property type="entry name" value="Integrin alpha, N-terminal"/>
    <property type="match status" value="1"/>
</dbReference>
<sequence>MKHCNWATGHTVANRNGSNWSNCRLGHWMERLVGESHWASGICAVALALALLGMGADAAEGQRAIRFTDVTDASGIDFEHSHGGSDQGYIIEGMSTGVVTFDYDRDGWIDIYFLNGSRLKGTPAGPDLHNALYRNLGDGTFEDVTEEAGVGDVGYGLGAAAADYDGDGWLDLYINNFGKNVLYRNNGNKTFSNMTESAGVGNGAKVGAGVAFFDMDGDEDLDLYVANYVNFAYENHVPILINGKRFQAGPQYYQAVPDTLFRNEGDGTFSDWTQQSGIGRVATPSMGVVCFDSDSDGDIDVFVANDGQPNCLFMNDGSGVFEEMGLLFGVARDFNGKANSSMGVDVGDYDGDGLFDLMTTSYQAEMPVLYHNLGDGLFEDATNAARITSELFAHVNWGTGLVDFDNDGDQDLFIACGHFDRIEDIDDRTSRATQNYLLENVGGSFIDVSGEAGAGMAVVESSRGAAFEDFDNDGDVDVLVLNSATKPTLLRNDTPHQNHWIEIELQQAGMNRMGVGSIVKLEIEGSVQSRTVVSGRGYQSHFGDRLHFGLAGHSQPVEVRVHWPNGTVSSHSVEPDTRTVLQGSPAK</sequence>
<dbReference type="SUPFAM" id="SSF69318">
    <property type="entry name" value="Integrin alpha N-terminal domain"/>
    <property type="match status" value="1"/>
</dbReference>
<protein>
    <submittedName>
        <fullName evidence="4">ASPIC and UnbV</fullName>
    </submittedName>
</protein>
<dbReference type="InterPro" id="IPR011519">
    <property type="entry name" value="UnbV_ASPIC"/>
</dbReference>
<dbReference type="InterPro" id="IPR027039">
    <property type="entry name" value="Crtac1"/>
</dbReference>
<evidence type="ECO:0000313" key="4">
    <source>
        <dbReference type="EMBL" id="QDV25447.1"/>
    </source>
</evidence>
<dbReference type="KEGG" id="ahel:Q31a_37730"/>
<dbReference type="InterPro" id="IPR028994">
    <property type="entry name" value="Integrin_alpha_N"/>
</dbReference>
<accession>A0A518GA29</accession>
<evidence type="ECO:0000259" key="3">
    <source>
        <dbReference type="Pfam" id="PF07593"/>
    </source>
</evidence>
<dbReference type="InterPro" id="IPR013517">
    <property type="entry name" value="FG-GAP"/>
</dbReference>
<evidence type="ECO:0000313" key="5">
    <source>
        <dbReference type="Proteomes" id="UP000318017"/>
    </source>
</evidence>
<dbReference type="Pfam" id="PF07593">
    <property type="entry name" value="UnbV_ASPIC"/>
    <property type="match status" value="1"/>
</dbReference>
<dbReference type="AlphaFoldDB" id="A0A518GA29"/>
<dbReference type="Pfam" id="PF13517">
    <property type="entry name" value="FG-GAP_3"/>
    <property type="match status" value="3"/>
</dbReference>
<gene>
    <name evidence="4" type="ORF">Q31a_37730</name>
</gene>
<feature type="region of interest" description="Disordered" evidence="2">
    <location>
        <begin position="566"/>
        <end position="587"/>
    </location>
</feature>
<feature type="domain" description="ASPIC/UnbV" evidence="3">
    <location>
        <begin position="514"/>
        <end position="572"/>
    </location>
</feature>
<evidence type="ECO:0000256" key="2">
    <source>
        <dbReference type="SAM" id="MobiDB-lite"/>
    </source>
</evidence>
<dbReference type="Proteomes" id="UP000318017">
    <property type="component" value="Chromosome"/>
</dbReference>
<dbReference type="RefSeq" id="WP_197355356.1">
    <property type="nucleotide sequence ID" value="NZ_CP036298.1"/>
</dbReference>
<proteinExistence type="predicted"/>
<reference evidence="4 5" key="1">
    <citation type="submission" date="2019-02" db="EMBL/GenBank/DDBJ databases">
        <title>Deep-cultivation of Planctomycetes and their phenomic and genomic characterization uncovers novel biology.</title>
        <authorList>
            <person name="Wiegand S."/>
            <person name="Jogler M."/>
            <person name="Boedeker C."/>
            <person name="Pinto D."/>
            <person name="Vollmers J."/>
            <person name="Rivas-Marin E."/>
            <person name="Kohn T."/>
            <person name="Peeters S.H."/>
            <person name="Heuer A."/>
            <person name="Rast P."/>
            <person name="Oberbeckmann S."/>
            <person name="Bunk B."/>
            <person name="Jeske O."/>
            <person name="Meyerdierks A."/>
            <person name="Storesund J.E."/>
            <person name="Kallscheuer N."/>
            <person name="Luecker S."/>
            <person name="Lage O.M."/>
            <person name="Pohl T."/>
            <person name="Merkel B.J."/>
            <person name="Hornburger P."/>
            <person name="Mueller R.-W."/>
            <person name="Bruemmer F."/>
            <person name="Labrenz M."/>
            <person name="Spormann A.M."/>
            <person name="Op den Camp H."/>
            <person name="Overmann J."/>
            <person name="Amann R."/>
            <person name="Jetten M.S.M."/>
            <person name="Mascher T."/>
            <person name="Medema M.H."/>
            <person name="Devos D.P."/>
            <person name="Kaster A.-K."/>
            <person name="Ovreas L."/>
            <person name="Rohde M."/>
            <person name="Galperin M.Y."/>
            <person name="Jogler C."/>
        </authorList>
    </citation>
    <scope>NUCLEOTIDE SEQUENCE [LARGE SCALE GENOMIC DNA]</scope>
    <source>
        <strain evidence="4 5">Q31a</strain>
    </source>
</reference>
<dbReference type="PANTHER" id="PTHR16026">
    <property type="entry name" value="CARTILAGE ACIDIC PROTEIN 1"/>
    <property type="match status" value="1"/>
</dbReference>
<organism evidence="4 5">
    <name type="scientific">Aureliella helgolandensis</name>
    <dbReference type="NCBI Taxonomy" id="2527968"/>
    <lineage>
        <taxon>Bacteria</taxon>
        <taxon>Pseudomonadati</taxon>
        <taxon>Planctomycetota</taxon>
        <taxon>Planctomycetia</taxon>
        <taxon>Pirellulales</taxon>
        <taxon>Pirellulaceae</taxon>
        <taxon>Aureliella</taxon>
    </lineage>
</organism>
<keyword evidence="1" id="KW-0732">Signal</keyword>
<dbReference type="EMBL" id="CP036298">
    <property type="protein sequence ID" value="QDV25447.1"/>
    <property type="molecule type" value="Genomic_DNA"/>
</dbReference>
<keyword evidence="5" id="KW-1185">Reference proteome</keyword>
<name>A0A518GA29_9BACT</name>
<evidence type="ECO:0000256" key="1">
    <source>
        <dbReference type="ARBA" id="ARBA00022729"/>
    </source>
</evidence>